<dbReference type="CDD" id="cd00167">
    <property type="entry name" value="SANT"/>
    <property type="match status" value="1"/>
</dbReference>
<dbReference type="PANTHER" id="PTHR47998">
    <property type="entry name" value="TRANSCRIPTION FACTOR MYB51-LIKE ISOFORM X1"/>
    <property type="match status" value="1"/>
</dbReference>
<evidence type="ECO:0000256" key="4">
    <source>
        <dbReference type="SAM" id="MobiDB-lite"/>
    </source>
</evidence>
<organism evidence="7 8">
    <name type="scientific">Ficus carica</name>
    <name type="common">Common fig</name>
    <dbReference type="NCBI Taxonomy" id="3494"/>
    <lineage>
        <taxon>Eukaryota</taxon>
        <taxon>Viridiplantae</taxon>
        <taxon>Streptophyta</taxon>
        <taxon>Embryophyta</taxon>
        <taxon>Tracheophyta</taxon>
        <taxon>Spermatophyta</taxon>
        <taxon>Magnoliopsida</taxon>
        <taxon>eudicotyledons</taxon>
        <taxon>Gunneridae</taxon>
        <taxon>Pentapetalae</taxon>
        <taxon>rosids</taxon>
        <taxon>fabids</taxon>
        <taxon>Rosales</taxon>
        <taxon>Moraceae</taxon>
        <taxon>Ficeae</taxon>
        <taxon>Ficus</taxon>
    </lineage>
</organism>
<dbReference type="PROSITE" id="PS50090">
    <property type="entry name" value="MYB_LIKE"/>
    <property type="match status" value="1"/>
</dbReference>
<evidence type="ECO:0000313" key="8">
    <source>
        <dbReference type="Proteomes" id="UP001187192"/>
    </source>
</evidence>
<dbReference type="EMBL" id="BTGU01005757">
    <property type="protein sequence ID" value="GMN29707.1"/>
    <property type="molecule type" value="Genomic_DNA"/>
</dbReference>
<comment type="subcellular location">
    <subcellularLocation>
        <location evidence="1">Nucleus</location>
    </subcellularLocation>
</comment>
<dbReference type="Gene3D" id="1.10.10.60">
    <property type="entry name" value="Homeodomain-like"/>
    <property type="match status" value="1"/>
</dbReference>
<dbReference type="InterPro" id="IPR001005">
    <property type="entry name" value="SANT/Myb"/>
</dbReference>
<sequence length="88" mass="10336">MLRVRERERNGGENVETERREINGGRIWAALGLELEWALIAGRLPERTDNQVKNYWNAHLSKKLGIKKGKSNETRTNSTNLRRTREEY</sequence>
<evidence type="ECO:0000256" key="2">
    <source>
        <dbReference type="ARBA" id="ARBA00023125"/>
    </source>
</evidence>
<evidence type="ECO:0000256" key="1">
    <source>
        <dbReference type="ARBA" id="ARBA00004123"/>
    </source>
</evidence>
<dbReference type="InterPro" id="IPR009057">
    <property type="entry name" value="Homeodomain-like_sf"/>
</dbReference>
<evidence type="ECO:0000256" key="3">
    <source>
        <dbReference type="ARBA" id="ARBA00023242"/>
    </source>
</evidence>
<dbReference type="AlphaFoldDB" id="A0AA87Z591"/>
<dbReference type="GO" id="GO:0005634">
    <property type="term" value="C:nucleus"/>
    <property type="evidence" value="ECO:0007669"/>
    <property type="project" value="UniProtKB-SubCell"/>
</dbReference>
<dbReference type="GO" id="GO:0006355">
    <property type="term" value="P:regulation of DNA-templated transcription"/>
    <property type="evidence" value="ECO:0007669"/>
    <property type="project" value="TreeGrafter"/>
</dbReference>
<dbReference type="GO" id="GO:0030154">
    <property type="term" value="P:cell differentiation"/>
    <property type="evidence" value="ECO:0007669"/>
    <property type="project" value="TreeGrafter"/>
</dbReference>
<protein>
    <submittedName>
        <fullName evidence="7">Uncharacterized protein</fullName>
    </submittedName>
</protein>
<dbReference type="InterPro" id="IPR015495">
    <property type="entry name" value="Myb_TF_plants"/>
</dbReference>
<evidence type="ECO:0000259" key="6">
    <source>
        <dbReference type="PROSITE" id="PS51294"/>
    </source>
</evidence>
<dbReference type="PROSITE" id="PS51294">
    <property type="entry name" value="HTH_MYB"/>
    <property type="match status" value="1"/>
</dbReference>
<keyword evidence="8" id="KW-1185">Reference proteome</keyword>
<dbReference type="Pfam" id="PF00249">
    <property type="entry name" value="Myb_DNA-binding"/>
    <property type="match status" value="1"/>
</dbReference>
<dbReference type="InterPro" id="IPR017930">
    <property type="entry name" value="Myb_dom"/>
</dbReference>
<feature type="region of interest" description="Disordered" evidence="4">
    <location>
        <begin position="67"/>
        <end position="88"/>
    </location>
</feature>
<gene>
    <name evidence="7" type="ORF">TIFTF001_047954</name>
</gene>
<keyword evidence="2" id="KW-0238">DNA-binding</keyword>
<dbReference type="SUPFAM" id="SSF46689">
    <property type="entry name" value="Homeodomain-like"/>
    <property type="match status" value="1"/>
</dbReference>
<comment type="caution">
    <text evidence="7">The sequence shown here is derived from an EMBL/GenBank/DDBJ whole genome shotgun (WGS) entry which is preliminary data.</text>
</comment>
<proteinExistence type="predicted"/>
<name>A0AA87Z591_FICCA</name>
<keyword evidence="3" id="KW-0539">Nucleus</keyword>
<feature type="domain" description="Myb-like" evidence="5">
    <location>
        <begin position="31"/>
        <end position="60"/>
    </location>
</feature>
<dbReference type="PANTHER" id="PTHR47998:SF68">
    <property type="entry name" value="MYB TRANSCRIPTION FACTOR"/>
    <property type="match status" value="1"/>
</dbReference>
<dbReference type="Proteomes" id="UP001187192">
    <property type="component" value="Unassembled WGS sequence"/>
</dbReference>
<evidence type="ECO:0000313" key="7">
    <source>
        <dbReference type="EMBL" id="GMN29707.1"/>
    </source>
</evidence>
<dbReference type="GO" id="GO:0000976">
    <property type="term" value="F:transcription cis-regulatory region binding"/>
    <property type="evidence" value="ECO:0007669"/>
    <property type="project" value="TreeGrafter"/>
</dbReference>
<reference evidence="7" key="1">
    <citation type="submission" date="2023-07" db="EMBL/GenBank/DDBJ databases">
        <title>draft genome sequence of fig (Ficus carica).</title>
        <authorList>
            <person name="Takahashi T."/>
            <person name="Nishimura K."/>
        </authorList>
    </citation>
    <scope>NUCLEOTIDE SEQUENCE</scope>
</reference>
<evidence type="ECO:0000259" key="5">
    <source>
        <dbReference type="PROSITE" id="PS50090"/>
    </source>
</evidence>
<feature type="domain" description="HTH myb-type" evidence="6">
    <location>
        <begin position="37"/>
        <end position="64"/>
    </location>
</feature>
<accession>A0AA87Z591</accession>